<organism evidence="1 2">
    <name type="scientific">Desulfitobacterium dehalogenans (strain ATCC 51507 / DSM 9161 / JW/IU-DC1)</name>
    <dbReference type="NCBI Taxonomy" id="756499"/>
    <lineage>
        <taxon>Bacteria</taxon>
        <taxon>Bacillati</taxon>
        <taxon>Bacillota</taxon>
        <taxon>Clostridia</taxon>
        <taxon>Eubacteriales</taxon>
        <taxon>Desulfitobacteriaceae</taxon>
        <taxon>Desulfitobacterium</taxon>
    </lineage>
</organism>
<dbReference type="Proteomes" id="UP000006053">
    <property type="component" value="Chromosome"/>
</dbReference>
<name>I4A9X5_DESDJ</name>
<accession>I4A9X5</accession>
<dbReference type="AlphaFoldDB" id="I4A9X5"/>
<dbReference type="HOGENOM" id="CLU_1793363_0_0_9"/>
<dbReference type="RefSeq" id="WP_014794244.1">
    <property type="nucleotide sequence ID" value="NC_018017.1"/>
</dbReference>
<dbReference type="KEGG" id="ddh:Desde_2424"/>
<dbReference type="STRING" id="756499.Desde_2424"/>
<proteinExistence type="predicted"/>
<dbReference type="EMBL" id="CP003348">
    <property type="protein sequence ID" value="AFM00760.1"/>
    <property type="molecule type" value="Genomic_DNA"/>
</dbReference>
<sequence length="144" mass="15776">MNDLIYDRTAADVVYAKAHPGSATALKGCYNVTDLNRVGEWCKTLADLLRAQGYRVTVAPKTDWTMTNMPSQTALAQYLTTVATLKAAYIAMPSTPALPTSMNNLTFSMANDIEKNLADMLMLLKYMVAQMRPCGTFYCGEGSL</sequence>
<reference evidence="1 2" key="2">
    <citation type="journal article" date="2015" name="J. Bacteriol.">
        <title>Genomic, proteomic, and biochemical analysis of the organohalide respiratory pathway in Desulfitobacterium dehalogenans.</title>
        <authorList>
            <person name="Kruse T."/>
            <person name="van de Pas B.A."/>
            <person name="Atteia A."/>
            <person name="Krab K."/>
            <person name="Hagen W.R."/>
            <person name="Goodwin L."/>
            <person name="Chain P."/>
            <person name="Boeren S."/>
            <person name="Maphosa F."/>
            <person name="Schraa G."/>
            <person name="de Vos W.M."/>
            <person name="van der Oost J."/>
            <person name="Smidt H."/>
            <person name="Stams A.J."/>
        </authorList>
    </citation>
    <scope>NUCLEOTIDE SEQUENCE [LARGE SCALE GENOMIC DNA]</scope>
    <source>
        <strain evidence="2">ATCC 51507 / DSM 9161 / JW/IU-DC1</strain>
    </source>
</reference>
<protein>
    <submittedName>
        <fullName evidence="1">Uncharacterized protein</fullName>
    </submittedName>
</protein>
<evidence type="ECO:0000313" key="1">
    <source>
        <dbReference type="EMBL" id="AFM00760.1"/>
    </source>
</evidence>
<dbReference type="OrthoDB" id="1868797at2"/>
<reference evidence="2" key="1">
    <citation type="submission" date="2012-06" db="EMBL/GenBank/DDBJ databases">
        <title>Complete sequence of Desulfitobacterium dehalogenans ATCC 51507.</title>
        <authorList>
            <person name="Lucas S."/>
            <person name="Han J."/>
            <person name="Lapidus A."/>
            <person name="Cheng J.-F."/>
            <person name="Goodwin L."/>
            <person name="Pitluck S."/>
            <person name="Peters L."/>
            <person name="Ovchinnikova G."/>
            <person name="Teshima H."/>
            <person name="Detter J.C."/>
            <person name="Han C."/>
            <person name="Tapia R."/>
            <person name="Land M."/>
            <person name="Hauser L."/>
            <person name="Kyrpides N."/>
            <person name="Ivanova N."/>
            <person name="Pagani I."/>
            <person name="Kruse T."/>
            <person name="de Vos W.M."/>
            <person name="Smidt H."/>
            <person name="Woyke T."/>
        </authorList>
    </citation>
    <scope>NUCLEOTIDE SEQUENCE [LARGE SCALE GENOMIC DNA]</scope>
    <source>
        <strain evidence="2">ATCC 51507 / DSM 9161 / JW/IU-DC1</strain>
    </source>
</reference>
<gene>
    <name evidence="1" type="ordered locus">Desde_2424</name>
</gene>
<evidence type="ECO:0000313" key="2">
    <source>
        <dbReference type="Proteomes" id="UP000006053"/>
    </source>
</evidence>
<dbReference type="eggNOG" id="ENOG5033DF1">
    <property type="taxonomic scope" value="Bacteria"/>
</dbReference>
<keyword evidence="2" id="KW-1185">Reference proteome</keyword>